<proteinExistence type="predicted"/>
<dbReference type="InterPro" id="IPR014051">
    <property type="entry name" value="Phosphoesterase_HXTX"/>
</dbReference>
<organism evidence="2 3">
    <name type="scientific">Saccharothrix lopnurensis</name>
    <dbReference type="NCBI Taxonomy" id="1670621"/>
    <lineage>
        <taxon>Bacteria</taxon>
        <taxon>Bacillati</taxon>
        <taxon>Actinomycetota</taxon>
        <taxon>Actinomycetes</taxon>
        <taxon>Pseudonocardiales</taxon>
        <taxon>Pseudonocardiaceae</taxon>
        <taxon>Saccharothrix</taxon>
    </lineage>
</organism>
<reference evidence="3" key="1">
    <citation type="journal article" date="2019" name="Int. J. Syst. Evol. Microbiol.">
        <title>The Global Catalogue of Microorganisms (GCM) 10K type strain sequencing project: providing services to taxonomists for standard genome sequencing and annotation.</title>
        <authorList>
            <consortium name="The Broad Institute Genomics Platform"/>
            <consortium name="The Broad Institute Genome Sequencing Center for Infectious Disease"/>
            <person name="Wu L."/>
            <person name="Ma J."/>
        </authorList>
    </citation>
    <scope>NUCLEOTIDE SEQUENCE [LARGE SCALE GENOMIC DNA]</scope>
    <source>
        <strain evidence="3">CGMCC 4.7246</strain>
    </source>
</reference>
<dbReference type="Proteomes" id="UP001596220">
    <property type="component" value="Unassembled WGS sequence"/>
</dbReference>
<protein>
    <submittedName>
        <fullName evidence="2">2'-5' RNA ligase family protein</fullName>
    </submittedName>
</protein>
<evidence type="ECO:0000259" key="1">
    <source>
        <dbReference type="Pfam" id="PF02834"/>
    </source>
</evidence>
<accession>A0ABW1PAU8</accession>
<comment type="caution">
    <text evidence="2">The sequence shown here is derived from an EMBL/GenBank/DDBJ whole genome shotgun (WGS) entry which is preliminary data.</text>
</comment>
<dbReference type="GO" id="GO:0016874">
    <property type="term" value="F:ligase activity"/>
    <property type="evidence" value="ECO:0007669"/>
    <property type="project" value="UniProtKB-KW"/>
</dbReference>
<dbReference type="InterPro" id="IPR009097">
    <property type="entry name" value="Cyclic_Pdiesterase"/>
</dbReference>
<keyword evidence="3" id="KW-1185">Reference proteome</keyword>
<dbReference type="Pfam" id="PF02834">
    <property type="entry name" value="LigT_PEase"/>
    <property type="match status" value="1"/>
</dbReference>
<name>A0ABW1PAU8_9PSEU</name>
<dbReference type="RefSeq" id="WP_380638791.1">
    <property type="nucleotide sequence ID" value="NZ_JBHSQO010000029.1"/>
</dbReference>
<evidence type="ECO:0000313" key="2">
    <source>
        <dbReference type="EMBL" id="MFC6092509.1"/>
    </source>
</evidence>
<dbReference type="EMBL" id="JBHSQO010000029">
    <property type="protein sequence ID" value="MFC6092509.1"/>
    <property type="molecule type" value="Genomic_DNA"/>
</dbReference>
<keyword evidence="2" id="KW-0436">Ligase</keyword>
<gene>
    <name evidence="2" type="ORF">ACFP3R_24820</name>
</gene>
<feature type="domain" description="Phosphoesterase HXTX" evidence="1">
    <location>
        <begin position="8"/>
        <end position="87"/>
    </location>
</feature>
<sequence>MTLFTALFPPEDVVAELHGALRPVRRAHPRLRWTDPGRWHVTVGFFGDTEPAEPAEQLAGLAGVTAPVLSLRGSGHFSRGDAAGVLWIGVAGPLDGLGRAAAGVPADWRPHLTVARGAPLPRVDFVGREWTAAEVALVLSRPGADYVVLDRVPLTTPNG</sequence>
<dbReference type="SUPFAM" id="SSF55144">
    <property type="entry name" value="LigT-like"/>
    <property type="match status" value="1"/>
</dbReference>
<dbReference type="Gene3D" id="3.90.1140.10">
    <property type="entry name" value="Cyclic phosphodiesterase"/>
    <property type="match status" value="1"/>
</dbReference>
<evidence type="ECO:0000313" key="3">
    <source>
        <dbReference type="Proteomes" id="UP001596220"/>
    </source>
</evidence>